<evidence type="ECO:0000256" key="8">
    <source>
        <dbReference type="SAM" id="Phobius"/>
    </source>
</evidence>
<evidence type="ECO:0000256" key="7">
    <source>
        <dbReference type="SAM" id="MobiDB-lite"/>
    </source>
</evidence>
<dbReference type="InterPro" id="IPR036890">
    <property type="entry name" value="HATPase_C_sf"/>
</dbReference>
<dbReference type="Pfam" id="PF16927">
    <property type="entry name" value="HisKA_7TM"/>
    <property type="match status" value="1"/>
</dbReference>
<evidence type="ECO:0000256" key="3">
    <source>
        <dbReference type="ARBA" id="ARBA00022553"/>
    </source>
</evidence>
<keyword evidence="8" id="KW-1133">Transmembrane helix</keyword>
<dbReference type="RefSeq" id="WP_089669842.1">
    <property type="nucleotide sequence ID" value="NZ_FOJA01000001.1"/>
</dbReference>
<dbReference type="PANTHER" id="PTHR43711:SF1">
    <property type="entry name" value="HISTIDINE KINASE 1"/>
    <property type="match status" value="1"/>
</dbReference>
<dbReference type="Gene3D" id="1.10.287.130">
    <property type="match status" value="1"/>
</dbReference>
<feature type="transmembrane region" description="Helical" evidence="8">
    <location>
        <begin position="184"/>
        <end position="203"/>
    </location>
</feature>
<dbReference type="EC" id="2.7.13.3" evidence="2"/>
<dbReference type="STRING" id="355548.SAMN04487945_2558"/>
<feature type="transmembrane region" description="Helical" evidence="8">
    <location>
        <begin position="76"/>
        <end position="94"/>
    </location>
</feature>
<dbReference type="Pfam" id="PF00512">
    <property type="entry name" value="HisKA"/>
    <property type="match status" value="1"/>
</dbReference>
<keyword evidence="3" id="KW-0597">Phosphoprotein</keyword>
<dbReference type="SUPFAM" id="SSF55785">
    <property type="entry name" value="PYP-like sensor domain (PAS domain)"/>
    <property type="match status" value="1"/>
</dbReference>
<feature type="domain" description="Histidine kinase" evidence="9">
    <location>
        <begin position="350"/>
        <end position="556"/>
    </location>
</feature>
<evidence type="ECO:0000313" key="10">
    <source>
        <dbReference type="EMBL" id="SEW25791.1"/>
    </source>
</evidence>
<dbReference type="SUPFAM" id="SSF55874">
    <property type="entry name" value="ATPase domain of HSP90 chaperone/DNA topoisomerase II/histidine kinase"/>
    <property type="match status" value="1"/>
</dbReference>
<dbReference type="InterPro" id="IPR050736">
    <property type="entry name" value="Sensor_HK_Regulatory"/>
</dbReference>
<dbReference type="InterPro" id="IPR003661">
    <property type="entry name" value="HisK_dim/P_dom"/>
</dbReference>
<dbReference type="InterPro" id="IPR031621">
    <property type="entry name" value="HisKA_7TM"/>
</dbReference>
<reference evidence="10 11" key="1">
    <citation type="submission" date="2016-10" db="EMBL/GenBank/DDBJ databases">
        <authorList>
            <person name="de Groot N.N."/>
        </authorList>
    </citation>
    <scope>NUCLEOTIDE SEQUENCE [LARGE SCALE GENOMIC DNA]</scope>
    <source>
        <strain evidence="10 11">CGMCC 1.5337</strain>
    </source>
</reference>
<dbReference type="PRINTS" id="PR00344">
    <property type="entry name" value="BCTRLSENSOR"/>
</dbReference>
<sequence length="556" mass="59355">MALQVTPYTPPLAAAGVAFLVTAAWVSRRTDPGMRSTWLAVPLFLATGFWTLTYAAELTVTGYEAQLFFGRLQYAGTATVPVLWLAYVTAYVGYDDIVPRWAWGALAVPPAFFVAFVASYPATTLFWTATTQVTVDGYVLFDTAGGPLFDVFIVYVYALVFVATAMLAERVWFTQGVYRRQAMALLAGSLVPAVAGVVYITGISPIPALNLPALGFVATGTVVAYSVVSSDLFTLEPVAWETAVAELDDPVFVVDSRERIVAANPAGRAFAGADIGTPAADALGHVFEEPYWRQPGDHTVAHDGCDGTRALSVSVTPVDRDGATAGHVLVVRDVTERERREQRLAEFASVASHDLRNPLNVARGHLQLGRESGDEQHFQEVDGALDRMEDIIDDLLTLAREGETAPDAEPVSLAAAAHTAWEFVAASDVDATLDVEEDTTVTANETALIRLLENLFRNAVEHGSNPEVETTGEPPDDGGSGVTVRIGATADGFYVSDDGPGVPDTDRETVFESGYTTSADGTGFGLSIVAEIADNHGWTVDLVDDDAGGARFEFDT</sequence>
<accession>A0A1I0QFJ7</accession>
<keyword evidence="8" id="KW-0472">Membrane</keyword>
<dbReference type="Proteomes" id="UP000198518">
    <property type="component" value="Unassembled WGS sequence"/>
</dbReference>
<keyword evidence="6" id="KW-0902">Two-component regulatory system</keyword>
<dbReference type="SUPFAM" id="SSF47384">
    <property type="entry name" value="Homodimeric domain of signal transducing histidine kinase"/>
    <property type="match status" value="1"/>
</dbReference>
<keyword evidence="11" id="KW-1185">Reference proteome</keyword>
<dbReference type="GO" id="GO:0000155">
    <property type="term" value="F:phosphorelay sensor kinase activity"/>
    <property type="evidence" value="ECO:0007669"/>
    <property type="project" value="InterPro"/>
</dbReference>
<evidence type="ECO:0000256" key="1">
    <source>
        <dbReference type="ARBA" id="ARBA00000085"/>
    </source>
</evidence>
<comment type="catalytic activity">
    <reaction evidence="1">
        <text>ATP + protein L-histidine = ADP + protein N-phospho-L-histidine.</text>
        <dbReference type="EC" id="2.7.13.3"/>
    </reaction>
</comment>
<keyword evidence="8" id="KW-0812">Transmembrane</keyword>
<evidence type="ECO:0000256" key="4">
    <source>
        <dbReference type="ARBA" id="ARBA00022679"/>
    </source>
</evidence>
<evidence type="ECO:0000256" key="5">
    <source>
        <dbReference type="ARBA" id="ARBA00022777"/>
    </source>
</evidence>
<feature type="transmembrane region" description="Helical" evidence="8">
    <location>
        <begin position="6"/>
        <end position="26"/>
    </location>
</feature>
<name>A0A1I0QFJ7_9EURY</name>
<feature type="region of interest" description="Disordered" evidence="7">
    <location>
        <begin position="463"/>
        <end position="483"/>
    </location>
</feature>
<dbReference type="Pfam" id="PF02518">
    <property type="entry name" value="HATPase_c"/>
    <property type="match status" value="1"/>
</dbReference>
<dbReference type="Gene3D" id="3.30.450.20">
    <property type="entry name" value="PAS domain"/>
    <property type="match status" value="1"/>
</dbReference>
<evidence type="ECO:0000256" key="2">
    <source>
        <dbReference type="ARBA" id="ARBA00012438"/>
    </source>
</evidence>
<dbReference type="CDD" id="cd00082">
    <property type="entry name" value="HisKA"/>
    <property type="match status" value="1"/>
</dbReference>
<dbReference type="PANTHER" id="PTHR43711">
    <property type="entry name" value="TWO-COMPONENT HISTIDINE KINASE"/>
    <property type="match status" value="1"/>
</dbReference>
<keyword evidence="4" id="KW-0808">Transferase</keyword>
<dbReference type="AlphaFoldDB" id="A0A1I0QFJ7"/>
<protein>
    <recommendedName>
        <fullName evidence="2">histidine kinase</fullName>
        <ecNumber evidence="2">2.7.13.3</ecNumber>
    </recommendedName>
</protein>
<feature type="transmembrane region" description="Helical" evidence="8">
    <location>
        <begin position="101"/>
        <end position="120"/>
    </location>
</feature>
<dbReference type="SMART" id="SM00387">
    <property type="entry name" value="HATPase_c"/>
    <property type="match status" value="1"/>
</dbReference>
<evidence type="ECO:0000313" key="11">
    <source>
        <dbReference type="Proteomes" id="UP000198518"/>
    </source>
</evidence>
<dbReference type="PROSITE" id="PS50109">
    <property type="entry name" value="HIS_KIN"/>
    <property type="match status" value="1"/>
</dbReference>
<dbReference type="InterPro" id="IPR004358">
    <property type="entry name" value="Sig_transdc_His_kin-like_C"/>
</dbReference>
<gene>
    <name evidence="10" type="ORF">SAMN04487945_2558</name>
</gene>
<dbReference type="InterPro" id="IPR005467">
    <property type="entry name" value="His_kinase_dom"/>
</dbReference>
<dbReference type="InterPro" id="IPR036097">
    <property type="entry name" value="HisK_dim/P_sf"/>
</dbReference>
<evidence type="ECO:0000256" key="6">
    <source>
        <dbReference type="ARBA" id="ARBA00023012"/>
    </source>
</evidence>
<dbReference type="Gene3D" id="3.30.565.10">
    <property type="entry name" value="Histidine kinase-like ATPase, C-terminal domain"/>
    <property type="match status" value="1"/>
</dbReference>
<dbReference type="SMART" id="SM00388">
    <property type="entry name" value="HisKA"/>
    <property type="match status" value="1"/>
</dbReference>
<evidence type="ECO:0000259" key="9">
    <source>
        <dbReference type="PROSITE" id="PS50109"/>
    </source>
</evidence>
<proteinExistence type="predicted"/>
<dbReference type="InterPro" id="IPR035965">
    <property type="entry name" value="PAS-like_dom_sf"/>
</dbReference>
<keyword evidence="5" id="KW-0418">Kinase</keyword>
<organism evidence="10 11">
    <name type="scientific">Halobacterium jilantaiense</name>
    <dbReference type="NCBI Taxonomy" id="355548"/>
    <lineage>
        <taxon>Archaea</taxon>
        <taxon>Methanobacteriati</taxon>
        <taxon>Methanobacteriota</taxon>
        <taxon>Stenosarchaea group</taxon>
        <taxon>Halobacteria</taxon>
        <taxon>Halobacteriales</taxon>
        <taxon>Halobacteriaceae</taxon>
        <taxon>Halobacterium</taxon>
    </lineage>
</organism>
<feature type="transmembrane region" description="Helical" evidence="8">
    <location>
        <begin position="38"/>
        <end position="56"/>
    </location>
</feature>
<feature type="transmembrane region" description="Helical" evidence="8">
    <location>
        <begin position="152"/>
        <end position="172"/>
    </location>
</feature>
<dbReference type="EMBL" id="FOJA01000001">
    <property type="protein sequence ID" value="SEW25791.1"/>
    <property type="molecule type" value="Genomic_DNA"/>
</dbReference>
<dbReference type="OrthoDB" id="8127at2157"/>
<dbReference type="InterPro" id="IPR003594">
    <property type="entry name" value="HATPase_dom"/>
</dbReference>